<dbReference type="EMBL" id="AEEC02000021">
    <property type="protein sequence ID" value="EOA03861.1"/>
    <property type="molecule type" value="Genomic_DNA"/>
</dbReference>
<organism evidence="6 7">
    <name type="scientific">Herbaspirillum frisingense GSF30</name>
    <dbReference type="NCBI Taxonomy" id="864073"/>
    <lineage>
        <taxon>Bacteria</taxon>
        <taxon>Pseudomonadati</taxon>
        <taxon>Pseudomonadota</taxon>
        <taxon>Betaproteobacteria</taxon>
        <taxon>Burkholderiales</taxon>
        <taxon>Oxalobacteraceae</taxon>
        <taxon>Herbaspirillum</taxon>
    </lineage>
</organism>
<reference evidence="6 7" key="1">
    <citation type="journal article" date="2013" name="Front. Microbiol.">
        <title>The genome of the endophytic bacterium H. frisingense GSF30(T) identifies diverse strategies in the Herbaspirillum genus to interact with plants.</title>
        <authorList>
            <person name="Straub D."/>
            <person name="Rothballer M."/>
            <person name="Hartmann A."/>
            <person name="Ludewig U."/>
        </authorList>
    </citation>
    <scope>NUCLEOTIDE SEQUENCE [LARGE SCALE GENOMIC DNA]</scope>
    <source>
        <strain evidence="6 7">GSF30</strain>
    </source>
</reference>
<gene>
    <name evidence="6" type="ORF">HFRIS_015206</name>
</gene>
<evidence type="ECO:0000256" key="4">
    <source>
        <dbReference type="PROSITE-ProRule" id="PRU00335"/>
    </source>
</evidence>
<dbReference type="Proteomes" id="UP000006772">
    <property type="component" value="Unassembled WGS sequence"/>
</dbReference>
<dbReference type="InterPro" id="IPR001647">
    <property type="entry name" value="HTH_TetR"/>
</dbReference>
<dbReference type="GO" id="GO:0003677">
    <property type="term" value="F:DNA binding"/>
    <property type="evidence" value="ECO:0007669"/>
    <property type="project" value="UniProtKB-UniRule"/>
</dbReference>
<dbReference type="RefSeq" id="WP_006464274.1">
    <property type="nucleotide sequence ID" value="NZ_AEEC02000021.1"/>
</dbReference>
<dbReference type="Pfam" id="PF21993">
    <property type="entry name" value="TetR_C_13_2"/>
    <property type="match status" value="1"/>
</dbReference>
<dbReference type="PRINTS" id="PR00455">
    <property type="entry name" value="HTHTETR"/>
</dbReference>
<dbReference type="SUPFAM" id="SSF48498">
    <property type="entry name" value="Tetracyclin repressor-like, C-terminal domain"/>
    <property type="match status" value="1"/>
</dbReference>
<dbReference type="InterPro" id="IPR054156">
    <property type="entry name" value="YxaF_TetR_C"/>
</dbReference>
<evidence type="ECO:0000313" key="6">
    <source>
        <dbReference type="EMBL" id="EOA03861.1"/>
    </source>
</evidence>
<feature type="DNA-binding region" description="H-T-H motif" evidence="4">
    <location>
        <begin position="29"/>
        <end position="48"/>
    </location>
</feature>
<feature type="domain" description="HTH tetR-type" evidence="5">
    <location>
        <begin position="6"/>
        <end position="66"/>
    </location>
</feature>
<proteinExistence type="predicted"/>
<dbReference type="InterPro" id="IPR009057">
    <property type="entry name" value="Homeodomain-like_sf"/>
</dbReference>
<dbReference type="Gene3D" id="1.10.10.60">
    <property type="entry name" value="Homeodomain-like"/>
    <property type="match status" value="1"/>
</dbReference>
<dbReference type="Pfam" id="PF00440">
    <property type="entry name" value="TetR_N"/>
    <property type="match status" value="1"/>
</dbReference>
<keyword evidence="1" id="KW-0805">Transcription regulation</keyword>
<keyword evidence="3" id="KW-0804">Transcription</keyword>
<evidence type="ECO:0000313" key="7">
    <source>
        <dbReference type="Proteomes" id="UP000006772"/>
    </source>
</evidence>
<evidence type="ECO:0000256" key="2">
    <source>
        <dbReference type="ARBA" id="ARBA00023125"/>
    </source>
</evidence>
<evidence type="ECO:0000256" key="3">
    <source>
        <dbReference type="ARBA" id="ARBA00023163"/>
    </source>
</evidence>
<dbReference type="InterPro" id="IPR036271">
    <property type="entry name" value="Tet_transcr_reg_TetR-rel_C_sf"/>
</dbReference>
<dbReference type="PANTHER" id="PTHR47506:SF1">
    <property type="entry name" value="HTH-TYPE TRANSCRIPTIONAL REGULATOR YJDC"/>
    <property type="match status" value="1"/>
</dbReference>
<evidence type="ECO:0000256" key="1">
    <source>
        <dbReference type="ARBA" id="ARBA00023015"/>
    </source>
</evidence>
<dbReference type="Gene3D" id="1.10.357.10">
    <property type="entry name" value="Tetracycline Repressor, domain 2"/>
    <property type="match status" value="1"/>
</dbReference>
<keyword evidence="2 4" id="KW-0238">DNA-binding</keyword>
<evidence type="ECO:0000259" key="5">
    <source>
        <dbReference type="PROSITE" id="PS50977"/>
    </source>
</evidence>
<comment type="caution">
    <text evidence="6">The sequence shown here is derived from an EMBL/GenBank/DDBJ whole genome shotgun (WGS) entry which is preliminary data.</text>
</comment>
<sequence length="197" mass="22577">MAGVRQFDEDEVFEEALAVFWQKGYAATTMQDLAAATGVQRGSLYNAYGDKETLFLHVFGRYRDSYLTQLRQALAQEDPRLALRQFLHYIFRSMRTGKPSRGCLSTKTALSEEGKEEQIRAVIRGLLDDMEAVLLERFDRPDTRSQLSMTPREAARMVVCMTRGLVVLERVYQDEKRLKEMAEILIGTLLPEEGSRK</sequence>
<dbReference type="PANTHER" id="PTHR47506">
    <property type="entry name" value="TRANSCRIPTIONAL REGULATORY PROTEIN"/>
    <property type="match status" value="1"/>
</dbReference>
<dbReference type="PROSITE" id="PS50977">
    <property type="entry name" value="HTH_TETR_2"/>
    <property type="match status" value="1"/>
</dbReference>
<protein>
    <submittedName>
        <fullName evidence="6">TetR family transcriptional regulator</fullName>
    </submittedName>
</protein>
<dbReference type="SUPFAM" id="SSF46689">
    <property type="entry name" value="Homeodomain-like"/>
    <property type="match status" value="1"/>
</dbReference>
<dbReference type="AlphaFoldDB" id="A0AAI9N2Y0"/>
<accession>A0AAI9N2Y0</accession>
<name>A0AAI9N2Y0_9BURK</name>